<evidence type="ECO:0000313" key="3">
    <source>
        <dbReference type="Proteomes" id="UP001595457"/>
    </source>
</evidence>
<protein>
    <submittedName>
        <fullName evidence="2">AIPR family protein</fullName>
    </submittedName>
</protein>
<evidence type="ECO:0000259" key="1">
    <source>
        <dbReference type="Pfam" id="PF10592"/>
    </source>
</evidence>
<dbReference type="RefSeq" id="WP_377816961.1">
    <property type="nucleotide sequence ID" value="NZ_JBHRSJ010000036.1"/>
</dbReference>
<dbReference type="Pfam" id="PF10592">
    <property type="entry name" value="AIPR"/>
    <property type="match status" value="1"/>
</dbReference>
<gene>
    <name evidence="2" type="ORF">ACFOJE_21095</name>
</gene>
<feature type="domain" description="Abortive phage infection protein C-terminal" evidence="1">
    <location>
        <begin position="270"/>
        <end position="562"/>
    </location>
</feature>
<proteinExistence type="predicted"/>
<comment type="caution">
    <text evidence="2">The sequence shown here is derived from an EMBL/GenBank/DDBJ whole genome shotgun (WGS) entry which is preliminary data.</text>
</comment>
<accession>A0ABV7B1U1</accession>
<keyword evidence="3" id="KW-1185">Reference proteome</keyword>
<sequence>MSSQVIKNRILLGRLHDFAEEFSMQHLEESKIFENFVNYVIFSRIDPEAFSDPSTFKVVDIDSGGTFGVDAFGLIVNNTLMTTADDLELQAKSKRIDARLVFIQTKRSTSFDSGEFLKFTKAVKDIFNEEGVIQESEDIAETRELISELYKPENSRFFGNTRPKCELYFITTGKETGDELSKNLIDSEIKSILSSVDEVQDVKITHINADNLIDFYAEIENKYDVNIAFDKNVPCEKISDVIQAFIGYLPVHEFLKLITGTDGGIRKNIFYENVRDFQGEENSVNTEISETLASTDMLDKFILLNNGVTIVAKNFSNLQATDYRISDYYIVNGCQTSNMIFSYKDSFSTNSPLSIPVKIIHTNSNDLISKVIRSTNRQTPVPVEAFASLEKFHKRLQDYYKAFSASSPEPLFYERRSKEFSNAEQKIERPRVVNLHGQIRSFTAVVLGEPHLILTRNPVTILRDLGQKKQIFQEDHVNAPYYFSSLLLFLYFKLQAQGKISQKYEISRYWVCWIVRMLMTKKITIGNLNSQKTESELEKIIDSFKNEETLDSTFKKACSIFESAKESYSSSNGRKRNGELVKIRDFKKEVENIMARELQGNK</sequence>
<name>A0ABV7B1U1_9GAMM</name>
<dbReference type="EMBL" id="JBHRSJ010000036">
    <property type="protein sequence ID" value="MFC2974692.1"/>
    <property type="molecule type" value="Genomic_DNA"/>
</dbReference>
<organism evidence="2 3">
    <name type="scientific">Azotobacter bryophylli</name>
    <dbReference type="NCBI Taxonomy" id="1986537"/>
    <lineage>
        <taxon>Bacteria</taxon>
        <taxon>Pseudomonadati</taxon>
        <taxon>Pseudomonadota</taxon>
        <taxon>Gammaproteobacteria</taxon>
        <taxon>Pseudomonadales</taxon>
        <taxon>Pseudomonadaceae</taxon>
        <taxon>Azotobacter</taxon>
    </lineage>
</organism>
<dbReference type="Proteomes" id="UP001595457">
    <property type="component" value="Unassembled WGS sequence"/>
</dbReference>
<reference evidence="3" key="1">
    <citation type="journal article" date="2019" name="Int. J. Syst. Evol. Microbiol.">
        <title>The Global Catalogue of Microorganisms (GCM) 10K type strain sequencing project: providing services to taxonomists for standard genome sequencing and annotation.</title>
        <authorList>
            <consortium name="The Broad Institute Genomics Platform"/>
            <consortium name="The Broad Institute Genome Sequencing Center for Infectious Disease"/>
            <person name="Wu L."/>
            <person name="Ma J."/>
        </authorList>
    </citation>
    <scope>NUCLEOTIDE SEQUENCE [LARGE SCALE GENOMIC DNA]</scope>
    <source>
        <strain evidence="3">KCTC 62195</strain>
    </source>
</reference>
<evidence type="ECO:0000313" key="2">
    <source>
        <dbReference type="EMBL" id="MFC2974692.1"/>
    </source>
</evidence>
<dbReference type="InterPro" id="IPR018891">
    <property type="entry name" value="AIPR_C"/>
</dbReference>